<protein>
    <submittedName>
        <fullName evidence="6">30S ribosomal protein S27e</fullName>
    </submittedName>
</protein>
<dbReference type="InterPro" id="IPR023407">
    <property type="entry name" value="Ribosomal_eS27_Zn-bd_dom_sf"/>
</dbReference>
<evidence type="ECO:0000313" key="7">
    <source>
        <dbReference type="Proteomes" id="UP000789941"/>
    </source>
</evidence>
<proteinExistence type="inferred from homology"/>
<comment type="similarity">
    <text evidence="2">Belongs to the eukaryotic ribosomal protein eS27 family.</text>
</comment>
<dbReference type="Pfam" id="PF01667">
    <property type="entry name" value="Ribosomal_S27e"/>
    <property type="match status" value="1"/>
</dbReference>
<keyword evidence="4 6" id="KW-0689">Ribosomal protein</keyword>
<dbReference type="GO" id="GO:0006412">
    <property type="term" value="P:translation"/>
    <property type="evidence" value="ECO:0007669"/>
    <property type="project" value="InterPro"/>
</dbReference>
<dbReference type="AlphaFoldDB" id="A0A5E4LXF2"/>
<name>A0A5E4LXF2_9ARCH</name>
<evidence type="ECO:0000313" key="6">
    <source>
        <dbReference type="EMBL" id="VVC04732.1"/>
    </source>
</evidence>
<dbReference type="GO" id="GO:1990904">
    <property type="term" value="C:ribonucleoprotein complex"/>
    <property type="evidence" value="ECO:0007669"/>
    <property type="project" value="UniProtKB-KW"/>
</dbReference>
<dbReference type="Proteomes" id="UP000789941">
    <property type="component" value="Unassembled WGS sequence"/>
</dbReference>
<comment type="cofactor">
    <cofactor evidence="1">
        <name>Zn(2+)</name>
        <dbReference type="ChEBI" id="CHEBI:29105"/>
    </cofactor>
</comment>
<evidence type="ECO:0000256" key="3">
    <source>
        <dbReference type="ARBA" id="ARBA00022833"/>
    </source>
</evidence>
<dbReference type="InterPro" id="IPR011332">
    <property type="entry name" value="Ribosomal_zn-bd"/>
</dbReference>
<keyword evidence="3" id="KW-0862">Zinc</keyword>
<organism evidence="6 7">
    <name type="scientific">Candidatus Bilamarchaeum dharawalense</name>
    <dbReference type="NCBI Taxonomy" id="2885759"/>
    <lineage>
        <taxon>Archaea</taxon>
        <taxon>Candidatus Micrarchaeota</taxon>
        <taxon>Candidatus Micrarchaeia</taxon>
        <taxon>Candidatus Anstonellales</taxon>
        <taxon>Candidatus Bilamarchaeaceae</taxon>
        <taxon>Candidatus Bilamarchaeum</taxon>
    </lineage>
</organism>
<evidence type="ECO:0000256" key="4">
    <source>
        <dbReference type="ARBA" id="ARBA00022980"/>
    </source>
</evidence>
<dbReference type="EMBL" id="CABMJJ010000010">
    <property type="protein sequence ID" value="VVC04732.1"/>
    <property type="molecule type" value="Genomic_DNA"/>
</dbReference>
<evidence type="ECO:0000256" key="1">
    <source>
        <dbReference type="ARBA" id="ARBA00001947"/>
    </source>
</evidence>
<gene>
    <name evidence="6" type="ORF">LFW2832_01083</name>
</gene>
<evidence type="ECO:0000256" key="5">
    <source>
        <dbReference type="ARBA" id="ARBA00023274"/>
    </source>
</evidence>
<dbReference type="Gene3D" id="2.20.25.100">
    <property type="entry name" value="Zn-binding ribosomal proteins"/>
    <property type="match status" value="1"/>
</dbReference>
<dbReference type="GO" id="GO:0003735">
    <property type="term" value="F:structural constituent of ribosome"/>
    <property type="evidence" value="ECO:0007669"/>
    <property type="project" value="InterPro"/>
</dbReference>
<keyword evidence="5" id="KW-0687">Ribonucleoprotein</keyword>
<sequence length="55" mass="5716">MAGKYLKVKCKCGNEQVVFSHTTSVVKCTGCKEPLAHPAGGTAVIHGEVLGDLDS</sequence>
<dbReference type="InterPro" id="IPR000592">
    <property type="entry name" value="Ribosomal_eS27"/>
</dbReference>
<dbReference type="SUPFAM" id="SSF57829">
    <property type="entry name" value="Zn-binding ribosomal proteins"/>
    <property type="match status" value="1"/>
</dbReference>
<accession>A0A5E4LXF2</accession>
<evidence type="ECO:0000256" key="2">
    <source>
        <dbReference type="ARBA" id="ARBA00010919"/>
    </source>
</evidence>
<reference evidence="6 7" key="1">
    <citation type="submission" date="2019-08" db="EMBL/GenBank/DDBJ databases">
        <authorList>
            <person name="Vazquez-Campos X."/>
        </authorList>
    </citation>
    <scope>NUCLEOTIDE SEQUENCE [LARGE SCALE GENOMIC DNA]</scope>
    <source>
        <strain evidence="6">LFW-283_2</strain>
    </source>
</reference>
<dbReference type="GO" id="GO:0005840">
    <property type="term" value="C:ribosome"/>
    <property type="evidence" value="ECO:0007669"/>
    <property type="project" value="UniProtKB-KW"/>
</dbReference>
<comment type="caution">
    <text evidence="6">The sequence shown here is derived from an EMBL/GenBank/DDBJ whole genome shotgun (WGS) entry which is preliminary data.</text>
</comment>